<protein>
    <submittedName>
        <fullName evidence="2">Uncharacterized protein</fullName>
    </submittedName>
</protein>
<keyword evidence="3" id="KW-1185">Reference proteome</keyword>
<proteinExistence type="predicted"/>
<gene>
    <name evidence="2" type="ORF">K7862_10740</name>
</gene>
<accession>A0ABS7Q563</accession>
<evidence type="ECO:0000313" key="3">
    <source>
        <dbReference type="Proteomes" id="UP000778578"/>
    </source>
</evidence>
<comment type="caution">
    <text evidence="2">The sequence shown here is derived from an EMBL/GenBank/DDBJ whole genome shotgun (WGS) entry which is preliminary data.</text>
</comment>
<feature type="signal peptide" evidence="1">
    <location>
        <begin position="1"/>
        <end position="21"/>
    </location>
</feature>
<feature type="chain" id="PRO_5045129277" evidence="1">
    <location>
        <begin position="22"/>
        <end position="117"/>
    </location>
</feature>
<dbReference type="Proteomes" id="UP000778578">
    <property type="component" value="Unassembled WGS sequence"/>
</dbReference>
<evidence type="ECO:0000256" key="1">
    <source>
        <dbReference type="SAM" id="SignalP"/>
    </source>
</evidence>
<sequence>MLAVAVVVVAGIAALATFAHHESSQPVSVRYSVTGSAHNVDVTYSTWDNQVITAARQTGVVLPWQKVVTTTGFSKGGALTVTLGSSGGTATCSVAVQGKTYTATATGPFASAQCRGF</sequence>
<name>A0ABS7Q563_9ACTN</name>
<dbReference type="EMBL" id="JAINZZ010000009">
    <property type="protein sequence ID" value="MBY8878103.1"/>
    <property type="molecule type" value="Genomic_DNA"/>
</dbReference>
<reference evidence="2 3" key="1">
    <citation type="submission" date="2021-08" db="EMBL/GenBank/DDBJ databases">
        <title>WGS of actinomycetes from Thailand.</title>
        <authorList>
            <person name="Thawai C."/>
        </authorList>
    </citation>
    <scope>NUCLEOTIDE SEQUENCE [LARGE SCALE GENOMIC DNA]</scope>
    <source>
        <strain evidence="2 3">PLK6-54</strain>
    </source>
</reference>
<dbReference type="InterPro" id="IPR038468">
    <property type="entry name" value="MmpS_C"/>
</dbReference>
<dbReference type="Gene3D" id="2.60.40.2880">
    <property type="entry name" value="MmpS1-5, C-terminal soluble domain"/>
    <property type="match status" value="1"/>
</dbReference>
<dbReference type="RefSeq" id="WP_222962246.1">
    <property type="nucleotide sequence ID" value="NZ_JAINZZ010000009.1"/>
</dbReference>
<evidence type="ECO:0000313" key="2">
    <source>
        <dbReference type="EMBL" id="MBY8878103.1"/>
    </source>
</evidence>
<keyword evidence="1" id="KW-0732">Signal</keyword>
<organism evidence="2 3">
    <name type="scientific">Actinacidiphila acidipaludis</name>
    <dbReference type="NCBI Taxonomy" id="2873382"/>
    <lineage>
        <taxon>Bacteria</taxon>
        <taxon>Bacillati</taxon>
        <taxon>Actinomycetota</taxon>
        <taxon>Actinomycetes</taxon>
        <taxon>Kitasatosporales</taxon>
        <taxon>Streptomycetaceae</taxon>
        <taxon>Actinacidiphila</taxon>
    </lineage>
</organism>